<sequence>MPTTTPRGCASVADLAVPVARSPIRPVGPATVVDGWEHATGAVTRAGLRLCDLSHLAKVTVRAPMDGQVAAALVVPHGRAVRDAGARRLVIGSGPGEWLVLAPQGEGPALLADIEARVAGTGEFVSVVELTHGRALMRLTGTDAVTGVLAKLCAVNLSDKATPDGTALRTSVAAVVTDIVRDDVDSERSYLLHCERSSGQYLFDALLDAGGDHGIEAHGATDKDW</sequence>
<dbReference type="Proteomes" id="UP000437736">
    <property type="component" value="Unassembled WGS sequence"/>
</dbReference>
<keyword evidence="3" id="KW-1185">Reference proteome</keyword>
<dbReference type="Pfam" id="PF01571">
    <property type="entry name" value="GCV_T"/>
    <property type="match status" value="1"/>
</dbReference>
<dbReference type="EMBL" id="WJHE01000612">
    <property type="protein sequence ID" value="MST33485.1"/>
    <property type="molecule type" value="Genomic_DNA"/>
</dbReference>
<evidence type="ECO:0000313" key="2">
    <source>
        <dbReference type="EMBL" id="MST33485.1"/>
    </source>
</evidence>
<reference evidence="2 3" key="1">
    <citation type="submission" date="2019-11" db="EMBL/GenBank/DDBJ databases">
        <title>Acidiferrimicrobium australis gen. nov., sp. nov., an acidophilic and obligately heterotrophic, member of the Actinobacteria that catalyses dissimilatory oxido- reduction of iron isolated from metal-rich acidic water in Chile.</title>
        <authorList>
            <person name="Gonzalez D."/>
            <person name="Huber K."/>
            <person name="Hedrich S."/>
            <person name="Rojas-Villalobos C."/>
            <person name="Quatrini R."/>
            <person name="Dinamarca M.A."/>
            <person name="Schwarz A."/>
            <person name="Canales C."/>
            <person name="Nancucheo I."/>
        </authorList>
    </citation>
    <scope>NUCLEOTIDE SEQUENCE [LARGE SCALE GENOMIC DNA]</scope>
    <source>
        <strain evidence="2 3">USS-CCA1</strain>
    </source>
</reference>
<protein>
    <recommendedName>
        <fullName evidence="1">GCVT N-terminal domain-containing protein</fullName>
    </recommendedName>
</protein>
<proteinExistence type="predicted"/>
<gene>
    <name evidence="2" type="ORF">GHK86_12235</name>
</gene>
<accession>A0ABW9QVA1</accession>
<organism evidence="2 3">
    <name type="scientific">Acidiferrimicrobium australe</name>
    <dbReference type="NCBI Taxonomy" id="2664430"/>
    <lineage>
        <taxon>Bacteria</taxon>
        <taxon>Bacillati</taxon>
        <taxon>Actinomycetota</taxon>
        <taxon>Acidimicrobiia</taxon>
        <taxon>Acidimicrobiales</taxon>
        <taxon>Acidimicrobiaceae</taxon>
        <taxon>Acidiferrimicrobium</taxon>
    </lineage>
</organism>
<comment type="caution">
    <text evidence="2">The sequence shown here is derived from an EMBL/GenBank/DDBJ whole genome shotgun (WGS) entry which is preliminary data.</text>
</comment>
<name>A0ABW9QVA1_9ACTN</name>
<dbReference type="InterPro" id="IPR027266">
    <property type="entry name" value="TrmE/GcvT-like"/>
</dbReference>
<dbReference type="SUPFAM" id="SSF103025">
    <property type="entry name" value="Folate-binding domain"/>
    <property type="match status" value="1"/>
</dbReference>
<dbReference type="Gene3D" id="3.30.1360.120">
    <property type="entry name" value="Probable tRNA modification gtpase trme, domain 1"/>
    <property type="match status" value="1"/>
</dbReference>
<evidence type="ECO:0000259" key="1">
    <source>
        <dbReference type="Pfam" id="PF01571"/>
    </source>
</evidence>
<dbReference type="InterPro" id="IPR006222">
    <property type="entry name" value="GCVT_N"/>
</dbReference>
<feature type="domain" description="GCVT N-terminal" evidence="1">
    <location>
        <begin position="94"/>
        <end position="220"/>
    </location>
</feature>
<evidence type="ECO:0000313" key="3">
    <source>
        <dbReference type="Proteomes" id="UP000437736"/>
    </source>
</evidence>